<evidence type="ECO:0000256" key="1">
    <source>
        <dbReference type="ARBA" id="ARBA00004328"/>
    </source>
</evidence>
<keyword evidence="2" id="KW-1185">Reference proteome</keyword>
<dbReference type="PANTHER" id="PTHR34313:SF2">
    <property type="entry name" value="ENDOGENOUS RETROVIRUS GROUP K MEMBER 21 ENV POLYPROTEIN-LIKE"/>
    <property type="match status" value="1"/>
</dbReference>
<evidence type="ECO:0000313" key="3">
    <source>
        <dbReference type="RefSeq" id="XP_021110985.1"/>
    </source>
</evidence>
<dbReference type="PANTHER" id="PTHR34313">
    <property type="entry name" value="ENDOGENOUS RETROVIRUS GROUP K MEMBER 113 ENV POLYPROTEIN-RELATED"/>
    <property type="match status" value="1"/>
</dbReference>
<dbReference type="Proteomes" id="UP000694906">
    <property type="component" value="Unplaced"/>
</dbReference>
<name>A0AAX6SP75_HETGA</name>
<accession>A0AAX6SP75</accession>
<dbReference type="InterPro" id="IPR051255">
    <property type="entry name" value="Retroviral_env_glycoprotein"/>
</dbReference>
<protein>
    <submittedName>
        <fullName evidence="3">Uncharacterized protein LOC110348363</fullName>
    </submittedName>
</protein>
<evidence type="ECO:0000313" key="2">
    <source>
        <dbReference type="Proteomes" id="UP000694906"/>
    </source>
</evidence>
<reference evidence="3" key="1">
    <citation type="submission" date="2025-08" db="UniProtKB">
        <authorList>
            <consortium name="RefSeq"/>
        </authorList>
    </citation>
    <scope>IDENTIFICATION</scope>
</reference>
<comment type="subcellular location">
    <subcellularLocation>
        <location evidence="1">Virion</location>
    </subcellularLocation>
</comment>
<organism evidence="2 3">
    <name type="scientific">Heterocephalus glaber</name>
    <name type="common">Naked mole rat</name>
    <dbReference type="NCBI Taxonomy" id="10181"/>
    <lineage>
        <taxon>Eukaryota</taxon>
        <taxon>Metazoa</taxon>
        <taxon>Chordata</taxon>
        <taxon>Craniata</taxon>
        <taxon>Vertebrata</taxon>
        <taxon>Euteleostomi</taxon>
        <taxon>Mammalia</taxon>
        <taxon>Eutheria</taxon>
        <taxon>Euarchontoglires</taxon>
        <taxon>Glires</taxon>
        <taxon>Rodentia</taxon>
        <taxon>Hystricomorpha</taxon>
        <taxon>Bathyergidae</taxon>
        <taxon>Heterocephalus</taxon>
    </lineage>
</organism>
<gene>
    <name evidence="3" type="primary">LOC110348363</name>
</gene>
<dbReference type="AlphaFoldDB" id="A0AAX6SP75"/>
<proteinExistence type="predicted"/>
<sequence length="301" mass="34057">MSRRPLTRTRPDRLNYMGSGTGTPICFSKSNKTGCIRLSAHTLTGKQVDQCKGRITGVRLHLPVGMETTGVVPQTFPPCGRRECSNKTIPWKRCAADAPVRYNITGFDTYVLDWSESRDHASTPMYNSPCPSPPSFSEMVFSAGLWWSDKGYAQTYIWKLAAALDEVKAQPENSHHPKGNVTACVMCSYVLLKGNVTIVKGNDYYNVTCINCQIRNCITRTENQVMVLQQPAFVMMPVNVMEAWYADQGLQVFEEINKALSRQKKSSRVNYCWSNCTYIPYSHCRYHRHCPLSIYTKCTLC</sequence>
<dbReference type="GeneID" id="110348363"/>
<dbReference type="RefSeq" id="XP_021110985.1">
    <property type="nucleotide sequence ID" value="XM_021255326.1"/>
</dbReference>